<protein>
    <submittedName>
        <fullName evidence="8">NUDIX domain-containing protein</fullName>
    </submittedName>
</protein>
<reference evidence="8" key="2">
    <citation type="submission" date="2021-01" db="EMBL/GenBank/DDBJ databases">
        <authorList>
            <person name="Hahn C.R."/>
            <person name="Youssef N.H."/>
            <person name="Elshahed M."/>
        </authorList>
    </citation>
    <scope>NUCLEOTIDE SEQUENCE</scope>
    <source>
        <strain evidence="8">Zod_Metabat.24</strain>
    </source>
</reference>
<comment type="caution">
    <text evidence="8">The sequence shown here is derived from an EMBL/GenBank/DDBJ whole genome shotgun (WGS) entry which is preliminary data.</text>
</comment>
<dbReference type="PANTHER" id="PTHR12318:SF0">
    <property type="entry name" value="ACYL-COENZYME A DIPHOSPHATASE NUDT19"/>
    <property type="match status" value="1"/>
</dbReference>
<gene>
    <name evidence="8" type="ORF">JW984_03030</name>
</gene>
<evidence type="ECO:0000256" key="1">
    <source>
        <dbReference type="ARBA" id="ARBA00001936"/>
    </source>
</evidence>
<evidence type="ECO:0000256" key="5">
    <source>
        <dbReference type="ARBA" id="ARBA00022842"/>
    </source>
</evidence>
<dbReference type="PANTHER" id="PTHR12318">
    <property type="entry name" value="TESTOSTERONE-REGULATED PROTEIN RP2"/>
    <property type="match status" value="1"/>
</dbReference>
<dbReference type="Proteomes" id="UP000809273">
    <property type="component" value="Unassembled WGS sequence"/>
</dbReference>
<dbReference type="InterPro" id="IPR039121">
    <property type="entry name" value="NUDT19"/>
</dbReference>
<dbReference type="SUPFAM" id="SSF55811">
    <property type="entry name" value="Nudix"/>
    <property type="match status" value="1"/>
</dbReference>
<evidence type="ECO:0000256" key="2">
    <source>
        <dbReference type="ARBA" id="ARBA00001946"/>
    </source>
</evidence>
<sequence length="230" mass="25763">MATGKEVIPRPAATVVLVRSLNGEREVFLTKRPDTMDFLGGFYVFPGGRVDGVDRSREARERVIGFEERDFTPQVKYEEVGEILDAGDSVSPVDFYTAGIRELFEESGVLLLCDGKGEIVSGDVYEEMRKSSIDLSSEHFLEQVVDRGFYYAAFSLSFLQLFITPPLAHQRFYTIFFTAILPEGQRAGIETGEVSESFWISPKKALERGESGEFPMIYPTMLALISVLDV</sequence>
<dbReference type="PROSITE" id="PS51462">
    <property type="entry name" value="NUDIX"/>
    <property type="match status" value="1"/>
</dbReference>
<evidence type="ECO:0000313" key="8">
    <source>
        <dbReference type="EMBL" id="MBN1572152.1"/>
    </source>
</evidence>
<keyword evidence="5" id="KW-0460">Magnesium</keyword>
<name>A0A9D8KCV6_9DELT</name>
<evidence type="ECO:0000313" key="9">
    <source>
        <dbReference type="Proteomes" id="UP000809273"/>
    </source>
</evidence>
<keyword evidence="3" id="KW-0479">Metal-binding</keyword>
<evidence type="ECO:0000256" key="4">
    <source>
        <dbReference type="ARBA" id="ARBA00022801"/>
    </source>
</evidence>
<keyword evidence="4" id="KW-0378">Hydrolase</keyword>
<keyword evidence="6" id="KW-0464">Manganese</keyword>
<dbReference type="InterPro" id="IPR015797">
    <property type="entry name" value="NUDIX_hydrolase-like_dom_sf"/>
</dbReference>
<dbReference type="GO" id="GO:0016818">
    <property type="term" value="F:hydrolase activity, acting on acid anhydrides, in phosphorus-containing anhydrides"/>
    <property type="evidence" value="ECO:0007669"/>
    <property type="project" value="InterPro"/>
</dbReference>
<proteinExistence type="predicted"/>
<feature type="domain" description="Nudix hydrolase" evidence="7">
    <location>
        <begin position="8"/>
        <end position="222"/>
    </location>
</feature>
<dbReference type="GO" id="GO:0046872">
    <property type="term" value="F:metal ion binding"/>
    <property type="evidence" value="ECO:0007669"/>
    <property type="project" value="UniProtKB-KW"/>
</dbReference>
<reference evidence="8" key="1">
    <citation type="journal article" date="2021" name="Environ. Microbiol.">
        <title>Genomic characterization of three novel Desulfobacterota classes expand the metabolic and phylogenetic diversity of the phylum.</title>
        <authorList>
            <person name="Murphy C.L."/>
            <person name="Biggerstaff J."/>
            <person name="Eichhorn A."/>
            <person name="Ewing E."/>
            <person name="Shahan R."/>
            <person name="Soriano D."/>
            <person name="Stewart S."/>
            <person name="VanMol K."/>
            <person name="Walker R."/>
            <person name="Walters P."/>
            <person name="Elshahed M.S."/>
            <person name="Youssef N.H."/>
        </authorList>
    </citation>
    <scope>NUCLEOTIDE SEQUENCE</scope>
    <source>
        <strain evidence="8">Zod_Metabat.24</strain>
    </source>
</reference>
<dbReference type="CDD" id="cd18870">
    <property type="entry name" value="NUDIX_AcylCoAdiphos_Nudt19"/>
    <property type="match status" value="1"/>
</dbReference>
<evidence type="ECO:0000259" key="7">
    <source>
        <dbReference type="PROSITE" id="PS51462"/>
    </source>
</evidence>
<dbReference type="EMBL" id="JAFGIX010000014">
    <property type="protein sequence ID" value="MBN1572152.1"/>
    <property type="molecule type" value="Genomic_DNA"/>
</dbReference>
<organism evidence="8 9">
    <name type="scientific">Candidatus Zymogenus saltonus</name>
    <dbReference type="NCBI Taxonomy" id="2844893"/>
    <lineage>
        <taxon>Bacteria</taxon>
        <taxon>Deltaproteobacteria</taxon>
        <taxon>Candidatus Zymogenia</taxon>
        <taxon>Candidatus Zymogeniales</taxon>
        <taxon>Candidatus Zymogenaceae</taxon>
        <taxon>Candidatus Zymogenus</taxon>
    </lineage>
</organism>
<evidence type="ECO:0000256" key="3">
    <source>
        <dbReference type="ARBA" id="ARBA00022723"/>
    </source>
</evidence>
<dbReference type="AlphaFoldDB" id="A0A9D8KCV6"/>
<dbReference type="InterPro" id="IPR000086">
    <property type="entry name" value="NUDIX_hydrolase_dom"/>
</dbReference>
<comment type="cofactor">
    <cofactor evidence="2">
        <name>Mg(2+)</name>
        <dbReference type="ChEBI" id="CHEBI:18420"/>
    </cofactor>
</comment>
<evidence type="ECO:0000256" key="6">
    <source>
        <dbReference type="ARBA" id="ARBA00023211"/>
    </source>
</evidence>
<accession>A0A9D8KCV6</accession>
<comment type="cofactor">
    <cofactor evidence="1">
        <name>Mn(2+)</name>
        <dbReference type="ChEBI" id="CHEBI:29035"/>
    </cofactor>
</comment>
<dbReference type="Gene3D" id="3.90.79.10">
    <property type="entry name" value="Nucleoside Triphosphate Pyrophosphohydrolase"/>
    <property type="match status" value="1"/>
</dbReference>